<keyword evidence="7 8" id="KW-0472">Membrane</keyword>
<dbReference type="RefSeq" id="WP_050600267.1">
    <property type="nucleotide sequence ID" value="NZ_JYNE01000023.1"/>
</dbReference>
<evidence type="ECO:0000256" key="3">
    <source>
        <dbReference type="ARBA" id="ARBA00022676"/>
    </source>
</evidence>
<feature type="transmembrane region" description="Helical" evidence="8">
    <location>
        <begin position="93"/>
        <end position="114"/>
    </location>
</feature>
<feature type="transmembrane region" description="Helical" evidence="8">
    <location>
        <begin position="21"/>
        <end position="39"/>
    </location>
</feature>
<feature type="transmembrane region" description="Helical" evidence="8">
    <location>
        <begin position="213"/>
        <end position="238"/>
    </location>
</feature>
<proteinExistence type="predicted"/>
<keyword evidence="6 8" id="KW-1133">Transmembrane helix</keyword>
<dbReference type="PANTHER" id="PTHR33908:SF11">
    <property type="entry name" value="MEMBRANE PROTEIN"/>
    <property type="match status" value="1"/>
</dbReference>
<keyword evidence="3" id="KW-0328">Glycosyltransferase</keyword>
<evidence type="ECO:0000256" key="6">
    <source>
        <dbReference type="ARBA" id="ARBA00022989"/>
    </source>
</evidence>
<feature type="transmembrane region" description="Helical" evidence="8">
    <location>
        <begin position="344"/>
        <end position="362"/>
    </location>
</feature>
<evidence type="ECO:0000256" key="4">
    <source>
        <dbReference type="ARBA" id="ARBA00022679"/>
    </source>
</evidence>
<dbReference type="STRING" id="1306953.J121_2593"/>
<comment type="caution">
    <text evidence="9">The sequence shown here is derived from an EMBL/GenBank/DDBJ whole genome shotgun (WGS) entry which is preliminary data.</text>
</comment>
<dbReference type="PANTHER" id="PTHR33908">
    <property type="entry name" value="MANNOSYLTRANSFERASE YKCB-RELATED"/>
    <property type="match status" value="1"/>
</dbReference>
<dbReference type="AlphaFoldDB" id="A0A0L1KEH2"/>
<keyword evidence="4" id="KW-0808">Transferase</keyword>
<evidence type="ECO:0000313" key="10">
    <source>
        <dbReference type="Proteomes" id="UP000037446"/>
    </source>
</evidence>
<keyword evidence="2" id="KW-1003">Cell membrane</keyword>
<feature type="transmembrane region" description="Helical" evidence="8">
    <location>
        <begin position="296"/>
        <end position="313"/>
    </location>
</feature>
<evidence type="ECO:0000256" key="8">
    <source>
        <dbReference type="SAM" id="Phobius"/>
    </source>
</evidence>
<dbReference type="GO" id="GO:0016763">
    <property type="term" value="F:pentosyltransferase activity"/>
    <property type="evidence" value="ECO:0007669"/>
    <property type="project" value="TreeGrafter"/>
</dbReference>
<evidence type="ECO:0000256" key="7">
    <source>
        <dbReference type="ARBA" id="ARBA00023136"/>
    </source>
</evidence>
<gene>
    <name evidence="9" type="ORF">J121_2593</name>
</gene>
<accession>A0A0L1KEH2</accession>
<feature type="transmembrane region" description="Helical" evidence="8">
    <location>
        <begin position="267"/>
        <end position="284"/>
    </location>
</feature>
<feature type="transmembrane region" description="Helical" evidence="8">
    <location>
        <begin position="171"/>
        <end position="201"/>
    </location>
</feature>
<dbReference type="GO" id="GO:0005886">
    <property type="term" value="C:plasma membrane"/>
    <property type="evidence" value="ECO:0007669"/>
    <property type="project" value="UniProtKB-SubCell"/>
</dbReference>
<feature type="transmembrane region" description="Helical" evidence="8">
    <location>
        <begin position="121"/>
        <end position="140"/>
    </location>
</feature>
<organism evidence="9 10">
    <name type="scientific">Qipengyuania citrea LAMA 915</name>
    <dbReference type="NCBI Taxonomy" id="1306953"/>
    <lineage>
        <taxon>Bacteria</taxon>
        <taxon>Pseudomonadati</taxon>
        <taxon>Pseudomonadota</taxon>
        <taxon>Alphaproteobacteria</taxon>
        <taxon>Sphingomonadales</taxon>
        <taxon>Erythrobacteraceae</taxon>
        <taxon>Qipengyuania</taxon>
    </lineage>
</organism>
<dbReference type="GO" id="GO:0009103">
    <property type="term" value="P:lipopolysaccharide biosynthetic process"/>
    <property type="evidence" value="ECO:0007669"/>
    <property type="project" value="UniProtKB-ARBA"/>
</dbReference>
<evidence type="ECO:0000256" key="2">
    <source>
        <dbReference type="ARBA" id="ARBA00022475"/>
    </source>
</evidence>
<keyword evidence="5 8" id="KW-0812">Transmembrane</keyword>
<dbReference type="Proteomes" id="UP000037446">
    <property type="component" value="Unassembled WGS sequence"/>
</dbReference>
<evidence type="ECO:0000313" key="9">
    <source>
        <dbReference type="EMBL" id="KNH02343.1"/>
    </source>
</evidence>
<reference evidence="9" key="1">
    <citation type="submission" date="2015-02" db="EMBL/GenBank/DDBJ databases">
        <authorList>
            <person name="Chooi Y.-H."/>
        </authorList>
    </citation>
    <scope>NUCLEOTIDE SEQUENCE [LARGE SCALE GENOMIC DNA]</scope>
    <source>
        <strain evidence="9">LAMA 915</strain>
    </source>
</reference>
<dbReference type="EMBL" id="JYNE01000023">
    <property type="protein sequence ID" value="KNH02343.1"/>
    <property type="molecule type" value="Genomic_DNA"/>
</dbReference>
<evidence type="ECO:0000256" key="1">
    <source>
        <dbReference type="ARBA" id="ARBA00004651"/>
    </source>
</evidence>
<comment type="subcellular location">
    <subcellularLocation>
        <location evidence="1">Cell membrane</location>
        <topology evidence="1">Multi-pass membrane protein</topology>
    </subcellularLocation>
</comment>
<dbReference type="InterPro" id="IPR050297">
    <property type="entry name" value="LipidA_mod_glycosyltrf_83"/>
</dbReference>
<evidence type="ECO:0000256" key="5">
    <source>
        <dbReference type="ARBA" id="ARBA00022692"/>
    </source>
</evidence>
<sequence>MTAISFDMAQAPPTRRHAARGLWLVLFLALFALAVRFPFLGDHNADIDEQLYALIGSQMWQGQLPFVDLWDRKPFGLFALFGLADATGLPAPWSYQLLATGFIVLGAVLLRNLAIHLTDSVTASAAAVLYIVLMTIYGSHSAQSEIYHVPAMLGMALLVRDTGHPQALQRALLAMVIGGLALQVKYTVVPQCVFFGLWALWGQYRSGRSLAQLSAIGIAFAALGLAPTLLVGLFYFAVGGWDQFWFANFVSFFLREPAPMGRFAERHTLFLMPLVVLALAGFYASLRMSPPADRRSYRFFCAMLGASVATVFLPSTVYAYYFAALVPGVLLVALPFLHRQGPAGLAPLAAATVACIGLLYLPERYEASQNHREAMDGLVAAIQPHVDEQEACLWVFDGPTALYSATGSCLPTRLIYPDHLNNALERNSLEVRQIDEVRRILDTGPPVVVTADRPFTQQNLETLDYVETTLPQGYIVIAEERIHDRGLAVWLRRDLLSTSR</sequence>
<protein>
    <submittedName>
        <fullName evidence="9">Membrane protein</fullName>
    </submittedName>
</protein>
<name>A0A0L1KEH2_9SPHN</name>
<dbReference type="PATRIC" id="fig|1306953.7.peg.2682"/>